<keyword evidence="2" id="KW-0255">Endonuclease</keyword>
<dbReference type="InterPro" id="IPR007560">
    <property type="entry name" value="Restrct_endonuc_IV_Mrr"/>
</dbReference>
<dbReference type="SUPFAM" id="SSF52980">
    <property type="entry name" value="Restriction endonuclease-like"/>
    <property type="match status" value="1"/>
</dbReference>
<dbReference type="OrthoDB" id="891863at2"/>
<dbReference type="InterPro" id="IPR011335">
    <property type="entry name" value="Restrct_endonuc-II-like"/>
</dbReference>
<accession>A0A1F2PL53</accession>
<organism evidence="2 3">
    <name type="scientific">Acetobacterium wieringae</name>
    <dbReference type="NCBI Taxonomy" id="52694"/>
    <lineage>
        <taxon>Bacteria</taxon>
        <taxon>Bacillati</taxon>
        <taxon>Bacillota</taxon>
        <taxon>Clostridia</taxon>
        <taxon>Eubacteriales</taxon>
        <taxon>Eubacteriaceae</taxon>
        <taxon>Acetobacterium</taxon>
    </lineage>
</organism>
<dbReference type="Gene3D" id="3.40.1350.10">
    <property type="match status" value="1"/>
</dbReference>
<dbReference type="InterPro" id="IPR011856">
    <property type="entry name" value="tRNA_endonuc-like_dom_sf"/>
</dbReference>
<dbReference type="STRING" id="52694.ACWI_11450"/>
<dbReference type="GO" id="GO:0003677">
    <property type="term" value="F:DNA binding"/>
    <property type="evidence" value="ECO:0007669"/>
    <property type="project" value="InterPro"/>
</dbReference>
<dbReference type="GO" id="GO:0004519">
    <property type="term" value="F:endonuclease activity"/>
    <property type="evidence" value="ECO:0007669"/>
    <property type="project" value="UniProtKB-KW"/>
</dbReference>
<keyword evidence="2" id="KW-0540">Nuclease</keyword>
<dbReference type="AlphaFoldDB" id="A0A1F2PL53"/>
<dbReference type="EMBL" id="LKEU01000023">
    <property type="protein sequence ID" value="OFV71416.1"/>
    <property type="molecule type" value="Genomic_DNA"/>
</dbReference>
<evidence type="ECO:0000259" key="1">
    <source>
        <dbReference type="Pfam" id="PF04471"/>
    </source>
</evidence>
<dbReference type="Proteomes" id="UP000176244">
    <property type="component" value="Unassembled WGS sequence"/>
</dbReference>
<proteinExistence type="predicted"/>
<comment type="caution">
    <text evidence="2">The sequence shown here is derived from an EMBL/GenBank/DDBJ whole genome shotgun (WGS) entry which is preliminary data.</text>
</comment>
<dbReference type="GO" id="GO:0009307">
    <property type="term" value="P:DNA restriction-modification system"/>
    <property type="evidence" value="ECO:0007669"/>
    <property type="project" value="InterPro"/>
</dbReference>
<gene>
    <name evidence="2" type="ORF">ACWI_11450</name>
</gene>
<reference evidence="2 3" key="1">
    <citation type="submission" date="2015-09" db="EMBL/GenBank/DDBJ databases">
        <title>Genome sequence of Acetobacterium wieringae DSM 1911.</title>
        <authorList>
            <person name="Poehlein A."/>
            <person name="Bengelsdorf F.R."/>
            <person name="Schiel-Bengelsdorf B."/>
            <person name="Duerre P."/>
            <person name="Daniel R."/>
        </authorList>
    </citation>
    <scope>NUCLEOTIDE SEQUENCE [LARGE SCALE GENOMIC DNA]</scope>
    <source>
        <strain evidence="2 3">DSM 1911</strain>
    </source>
</reference>
<dbReference type="RefSeq" id="WP_070370481.1">
    <property type="nucleotide sequence ID" value="NZ_LKEU01000023.1"/>
</dbReference>
<feature type="domain" description="Restriction endonuclease type IV Mrr" evidence="1">
    <location>
        <begin position="208"/>
        <end position="331"/>
    </location>
</feature>
<sequence>MNVWLHRISHCYEVSEPLLEQNYLTIGFSDYVEKYESYPDDKTIQENFEKDMANIYAQNFRQRFNLRKFLFEFKVGDLVIVPSWGKFSVYRILDLAVPMIRLPQEVLDAAKINAYFGKDGLLWEKKTDQEIDLGFFIKVEPVKQNIPRDGYCSSALISRMKIRNATAMITGLEKDVLEAVRRHEENNPIDFHDEASKVIRDHLKKIILDKLDDIRFEKLVLWYLKKIGATEAYIPAKNESGKEDGADADVVAIFELFKVIIYVQVKHHDGQTSDWAVQQIAKYKEQKDQRDDPYTRLTWVITSAEFTDDAKSKAQADEVRLIDQNEFAEMLIDVGLEGINSAF</sequence>
<dbReference type="Pfam" id="PF04471">
    <property type="entry name" value="Mrr_cat"/>
    <property type="match status" value="1"/>
</dbReference>
<protein>
    <submittedName>
        <fullName evidence="2">Restriction endonuclease</fullName>
    </submittedName>
</protein>
<keyword evidence="2" id="KW-0378">Hydrolase</keyword>
<name>A0A1F2PL53_9FIRM</name>
<evidence type="ECO:0000313" key="3">
    <source>
        <dbReference type="Proteomes" id="UP000176244"/>
    </source>
</evidence>
<evidence type="ECO:0000313" key="2">
    <source>
        <dbReference type="EMBL" id="OFV71416.1"/>
    </source>
</evidence>